<reference evidence="4 5" key="1">
    <citation type="submission" date="2020-08" db="EMBL/GenBank/DDBJ databases">
        <title>Genome sequence of Acidovorax monticola KACC 19171T.</title>
        <authorList>
            <person name="Hyun D.-W."/>
            <person name="Bae J.-W."/>
        </authorList>
    </citation>
    <scope>NUCLEOTIDE SEQUENCE [LARGE SCALE GENOMIC DNA]</scope>
    <source>
        <strain evidence="4 5">KACC 19171</strain>
    </source>
</reference>
<evidence type="ECO:0000313" key="4">
    <source>
        <dbReference type="EMBL" id="QNP61386.1"/>
    </source>
</evidence>
<dbReference type="InterPro" id="IPR000160">
    <property type="entry name" value="GGDEF_dom"/>
</dbReference>
<keyword evidence="5" id="KW-1185">Reference proteome</keyword>
<sequence>MQQLIDGLRALAIAHAASPTAPWLTVSVGIAQADADDTIDRLYQRADTLLYRAKAAGRNRVEVQPGRGA</sequence>
<comment type="catalytic activity">
    <reaction evidence="2">
        <text>2 GTP = 3',3'-c-di-GMP + 2 diphosphate</text>
        <dbReference type="Rhea" id="RHEA:24898"/>
        <dbReference type="ChEBI" id="CHEBI:33019"/>
        <dbReference type="ChEBI" id="CHEBI:37565"/>
        <dbReference type="ChEBI" id="CHEBI:58805"/>
        <dbReference type="EC" id="2.7.7.65"/>
    </reaction>
</comment>
<dbReference type="InterPro" id="IPR043128">
    <property type="entry name" value="Rev_trsase/Diguanyl_cyclase"/>
</dbReference>
<dbReference type="KEGG" id="amon:H9L24_15780"/>
<dbReference type="EMBL" id="CP060790">
    <property type="protein sequence ID" value="QNP61386.1"/>
    <property type="molecule type" value="Genomic_DNA"/>
</dbReference>
<gene>
    <name evidence="4" type="ORF">H9L24_15780</name>
</gene>
<dbReference type="PANTHER" id="PTHR45138:SF9">
    <property type="entry name" value="DIGUANYLATE CYCLASE DGCM-RELATED"/>
    <property type="match status" value="1"/>
</dbReference>
<dbReference type="GO" id="GO:0043709">
    <property type="term" value="P:cell adhesion involved in single-species biofilm formation"/>
    <property type="evidence" value="ECO:0007669"/>
    <property type="project" value="TreeGrafter"/>
</dbReference>
<dbReference type="SUPFAM" id="SSF55073">
    <property type="entry name" value="Nucleotide cyclase"/>
    <property type="match status" value="1"/>
</dbReference>
<dbReference type="Gene3D" id="3.30.70.270">
    <property type="match status" value="1"/>
</dbReference>
<name>A0A7H0HLH0_9BURK</name>
<evidence type="ECO:0000259" key="3">
    <source>
        <dbReference type="PROSITE" id="PS50887"/>
    </source>
</evidence>
<dbReference type="GO" id="GO:0052621">
    <property type="term" value="F:diguanylate cyclase activity"/>
    <property type="evidence" value="ECO:0007669"/>
    <property type="project" value="UniProtKB-EC"/>
</dbReference>
<evidence type="ECO:0000256" key="1">
    <source>
        <dbReference type="ARBA" id="ARBA00012528"/>
    </source>
</evidence>
<dbReference type="GO" id="GO:0005886">
    <property type="term" value="C:plasma membrane"/>
    <property type="evidence" value="ECO:0007669"/>
    <property type="project" value="TreeGrafter"/>
</dbReference>
<evidence type="ECO:0000256" key="2">
    <source>
        <dbReference type="ARBA" id="ARBA00034247"/>
    </source>
</evidence>
<dbReference type="InterPro" id="IPR029787">
    <property type="entry name" value="Nucleotide_cyclase"/>
</dbReference>
<dbReference type="Pfam" id="PF00990">
    <property type="entry name" value="GGDEF"/>
    <property type="match status" value="1"/>
</dbReference>
<evidence type="ECO:0000313" key="5">
    <source>
        <dbReference type="Proteomes" id="UP000516057"/>
    </source>
</evidence>
<dbReference type="PANTHER" id="PTHR45138">
    <property type="entry name" value="REGULATORY COMPONENTS OF SENSORY TRANSDUCTION SYSTEM"/>
    <property type="match status" value="1"/>
</dbReference>
<dbReference type="InterPro" id="IPR050469">
    <property type="entry name" value="Diguanylate_Cyclase"/>
</dbReference>
<proteinExistence type="predicted"/>
<protein>
    <recommendedName>
        <fullName evidence="1">diguanylate cyclase</fullName>
        <ecNumber evidence="1">2.7.7.65</ecNumber>
    </recommendedName>
</protein>
<feature type="domain" description="GGDEF" evidence="3">
    <location>
        <begin position="1"/>
        <end position="66"/>
    </location>
</feature>
<dbReference type="AlphaFoldDB" id="A0A7H0HLH0"/>
<accession>A0A7H0HLH0</accession>
<dbReference type="GO" id="GO:1902201">
    <property type="term" value="P:negative regulation of bacterial-type flagellum-dependent cell motility"/>
    <property type="evidence" value="ECO:0007669"/>
    <property type="project" value="TreeGrafter"/>
</dbReference>
<dbReference type="EC" id="2.7.7.65" evidence="1"/>
<dbReference type="PROSITE" id="PS50887">
    <property type="entry name" value="GGDEF"/>
    <property type="match status" value="1"/>
</dbReference>
<organism evidence="4 5">
    <name type="scientific">Paenacidovorax monticola</name>
    <dbReference type="NCBI Taxonomy" id="1926868"/>
    <lineage>
        <taxon>Bacteria</taxon>
        <taxon>Pseudomonadati</taxon>
        <taxon>Pseudomonadota</taxon>
        <taxon>Betaproteobacteria</taxon>
        <taxon>Burkholderiales</taxon>
        <taxon>Comamonadaceae</taxon>
        <taxon>Paenacidovorax</taxon>
    </lineage>
</organism>
<dbReference type="Proteomes" id="UP000516057">
    <property type="component" value="Chromosome"/>
</dbReference>